<sequence length="37" mass="4381">MLFSDIHGSQQTNTPRTQEPARQIFWRCMCRKTSTSH</sequence>
<dbReference type="AlphaFoldDB" id="A0A0A9H0H4"/>
<reference evidence="2" key="1">
    <citation type="submission" date="2014-09" db="EMBL/GenBank/DDBJ databases">
        <authorList>
            <person name="Magalhaes I.L.F."/>
            <person name="Oliveira U."/>
            <person name="Santos F.R."/>
            <person name="Vidigal T.H.D.A."/>
            <person name="Brescovit A.D."/>
            <person name="Santos A.J."/>
        </authorList>
    </citation>
    <scope>NUCLEOTIDE SEQUENCE</scope>
    <source>
        <tissue evidence="2">Shoot tissue taken approximately 20 cm above the soil surface</tissue>
    </source>
</reference>
<proteinExistence type="predicted"/>
<name>A0A0A9H0H4_ARUDO</name>
<accession>A0A0A9H0H4</accession>
<dbReference type="EMBL" id="GBRH01168607">
    <property type="protein sequence ID" value="JAE29289.1"/>
    <property type="molecule type" value="Transcribed_RNA"/>
</dbReference>
<evidence type="ECO:0000256" key="1">
    <source>
        <dbReference type="SAM" id="MobiDB-lite"/>
    </source>
</evidence>
<organism evidence="2">
    <name type="scientific">Arundo donax</name>
    <name type="common">Giant reed</name>
    <name type="synonym">Donax arundinaceus</name>
    <dbReference type="NCBI Taxonomy" id="35708"/>
    <lineage>
        <taxon>Eukaryota</taxon>
        <taxon>Viridiplantae</taxon>
        <taxon>Streptophyta</taxon>
        <taxon>Embryophyta</taxon>
        <taxon>Tracheophyta</taxon>
        <taxon>Spermatophyta</taxon>
        <taxon>Magnoliopsida</taxon>
        <taxon>Liliopsida</taxon>
        <taxon>Poales</taxon>
        <taxon>Poaceae</taxon>
        <taxon>PACMAD clade</taxon>
        <taxon>Arundinoideae</taxon>
        <taxon>Arundineae</taxon>
        <taxon>Arundo</taxon>
    </lineage>
</organism>
<reference evidence="2" key="2">
    <citation type="journal article" date="2015" name="Data Brief">
        <title>Shoot transcriptome of the giant reed, Arundo donax.</title>
        <authorList>
            <person name="Barrero R.A."/>
            <person name="Guerrero F.D."/>
            <person name="Moolhuijzen P."/>
            <person name="Goolsby J.A."/>
            <person name="Tidwell J."/>
            <person name="Bellgard S.E."/>
            <person name="Bellgard M.I."/>
        </authorList>
    </citation>
    <scope>NUCLEOTIDE SEQUENCE</scope>
    <source>
        <tissue evidence="2">Shoot tissue taken approximately 20 cm above the soil surface</tissue>
    </source>
</reference>
<evidence type="ECO:0000313" key="2">
    <source>
        <dbReference type="EMBL" id="JAE29289.1"/>
    </source>
</evidence>
<feature type="region of interest" description="Disordered" evidence="1">
    <location>
        <begin position="1"/>
        <end position="20"/>
    </location>
</feature>
<feature type="compositionally biased region" description="Polar residues" evidence="1">
    <location>
        <begin position="7"/>
        <end position="17"/>
    </location>
</feature>
<protein>
    <submittedName>
        <fullName evidence="2">Uncharacterized protein</fullName>
    </submittedName>
</protein>